<reference evidence="10" key="1">
    <citation type="journal article" date="2013" name="Genetics">
        <title>The draft genome and transcriptome of Panagrellus redivivus are shaped by the harsh demands of a free-living lifestyle.</title>
        <authorList>
            <person name="Srinivasan J."/>
            <person name="Dillman A.R."/>
            <person name="Macchietto M.G."/>
            <person name="Heikkinen L."/>
            <person name="Lakso M."/>
            <person name="Fracchia K.M."/>
            <person name="Antoshechkin I."/>
            <person name="Mortazavi A."/>
            <person name="Wong G."/>
            <person name="Sternberg P.W."/>
        </authorList>
    </citation>
    <scope>NUCLEOTIDE SEQUENCE [LARGE SCALE GENOMIC DNA]</scope>
    <source>
        <strain evidence="10">MT8872</strain>
    </source>
</reference>
<proteinExistence type="inferred from homology"/>
<accession>A0A7E4UNX3</accession>
<name>A0A7E4UNX3_PANRE</name>
<evidence type="ECO:0000313" key="10">
    <source>
        <dbReference type="Proteomes" id="UP000492821"/>
    </source>
</evidence>
<evidence type="ECO:0000256" key="5">
    <source>
        <dbReference type="ARBA" id="ARBA00022989"/>
    </source>
</evidence>
<evidence type="ECO:0000256" key="7">
    <source>
        <dbReference type="ARBA" id="ARBA00023136"/>
    </source>
</evidence>
<sequence>MGVLWGLTKAGVKVGLVVAAVKLSVDNDVWSLRTEKGSDVYEKLKKYILPGTIVYKEKLPSTEEVQLDFGTRWNNGINAIFNILNATPARLNSGVNSLYRVASDQLQNASTTEKKA</sequence>
<comment type="function">
    <text evidence="8">Component of the MICOS complex, a large protein complex of the mitochondrial inner membrane that plays crucial roles in the maintenance of crista junctions, inner membrane architecture, and formation of contact sites to the outer membrane.</text>
</comment>
<dbReference type="GO" id="GO:0044284">
    <property type="term" value="C:mitochondrial crista junction"/>
    <property type="evidence" value="ECO:0007669"/>
    <property type="project" value="TreeGrafter"/>
</dbReference>
<evidence type="ECO:0000256" key="4">
    <source>
        <dbReference type="ARBA" id="ARBA00022792"/>
    </source>
</evidence>
<dbReference type="InterPro" id="IPR026769">
    <property type="entry name" value="Mic13"/>
</dbReference>
<comment type="subunit">
    <text evidence="8">Component of the mitochondrial contact site and cristae organizing system (MICOS) complex.</text>
</comment>
<keyword evidence="5" id="KW-1133">Transmembrane helix</keyword>
<dbReference type="GO" id="GO:0042407">
    <property type="term" value="P:cristae formation"/>
    <property type="evidence" value="ECO:0007669"/>
    <property type="project" value="TreeGrafter"/>
</dbReference>
<comment type="similarity">
    <text evidence="2 8">Belongs to the MICOS complex subunit Mic13 family.</text>
</comment>
<organism evidence="10 11">
    <name type="scientific">Panagrellus redivivus</name>
    <name type="common">Microworm</name>
    <dbReference type="NCBI Taxonomy" id="6233"/>
    <lineage>
        <taxon>Eukaryota</taxon>
        <taxon>Metazoa</taxon>
        <taxon>Ecdysozoa</taxon>
        <taxon>Nematoda</taxon>
        <taxon>Chromadorea</taxon>
        <taxon>Rhabditida</taxon>
        <taxon>Tylenchina</taxon>
        <taxon>Panagrolaimomorpha</taxon>
        <taxon>Panagrolaimoidea</taxon>
        <taxon>Panagrolaimidae</taxon>
        <taxon>Panagrellus</taxon>
    </lineage>
</organism>
<dbReference type="PANTHER" id="PTHR31816">
    <property type="entry name" value="MICOS COMPLEX SUBUNIT MIC13"/>
    <property type="match status" value="1"/>
</dbReference>
<dbReference type="WBParaSite" id="Pan_g11013.t1">
    <property type="protein sequence ID" value="Pan_g11013.t1"/>
    <property type="gene ID" value="Pan_g11013"/>
</dbReference>
<evidence type="ECO:0000256" key="1">
    <source>
        <dbReference type="ARBA" id="ARBA00004434"/>
    </source>
</evidence>
<feature type="chain" id="PRO_5028982846" description="MICOS complex subunit MIC13" evidence="9">
    <location>
        <begin position="20"/>
        <end position="116"/>
    </location>
</feature>
<keyword evidence="10" id="KW-1185">Reference proteome</keyword>
<dbReference type="GO" id="GO:0061617">
    <property type="term" value="C:MICOS complex"/>
    <property type="evidence" value="ECO:0007669"/>
    <property type="project" value="UniProtKB-UniRule"/>
</dbReference>
<reference evidence="11" key="2">
    <citation type="submission" date="2020-10" db="UniProtKB">
        <authorList>
            <consortium name="WormBaseParasite"/>
        </authorList>
    </citation>
    <scope>IDENTIFICATION</scope>
</reference>
<evidence type="ECO:0000256" key="6">
    <source>
        <dbReference type="ARBA" id="ARBA00023128"/>
    </source>
</evidence>
<keyword evidence="9" id="KW-0732">Signal</keyword>
<dbReference type="AlphaFoldDB" id="A0A7E4UNX3"/>
<keyword evidence="6 8" id="KW-0496">Mitochondrion</keyword>
<keyword evidence="4 8" id="KW-0999">Mitochondrion inner membrane</keyword>
<evidence type="ECO:0000256" key="3">
    <source>
        <dbReference type="ARBA" id="ARBA00022692"/>
    </source>
</evidence>
<comment type="subcellular location">
    <subcellularLocation>
        <location evidence="1 8">Mitochondrion inner membrane</location>
        <topology evidence="1 8">Single-pass membrane protein</topology>
    </subcellularLocation>
</comment>
<evidence type="ECO:0000256" key="9">
    <source>
        <dbReference type="SAM" id="SignalP"/>
    </source>
</evidence>
<dbReference type="Proteomes" id="UP000492821">
    <property type="component" value="Unassembled WGS sequence"/>
</dbReference>
<dbReference type="Pfam" id="PF15884">
    <property type="entry name" value="QIL1"/>
    <property type="match status" value="1"/>
</dbReference>
<feature type="signal peptide" evidence="9">
    <location>
        <begin position="1"/>
        <end position="19"/>
    </location>
</feature>
<evidence type="ECO:0000256" key="2">
    <source>
        <dbReference type="ARBA" id="ARBA00006771"/>
    </source>
</evidence>
<dbReference type="PANTHER" id="PTHR31816:SF3">
    <property type="entry name" value="MICOS COMPLEX SUBUNIT MIC13"/>
    <property type="match status" value="1"/>
</dbReference>
<evidence type="ECO:0000256" key="8">
    <source>
        <dbReference type="RuleBase" id="RU363009"/>
    </source>
</evidence>
<keyword evidence="3" id="KW-0812">Transmembrane</keyword>
<evidence type="ECO:0000313" key="11">
    <source>
        <dbReference type="WBParaSite" id="Pan_g11013.t1"/>
    </source>
</evidence>
<keyword evidence="7" id="KW-0472">Membrane</keyword>
<protein>
    <recommendedName>
        <fullName evidence="8">MICOS complex subunit MIC13</fullName>
    </recommendedName>
</protein>